<dbReference type="Proteomes" id="UP001299608">
    <property type="component" value="Unassembled WGS sequence"/>
</dbReference>
<sequence>MTVGNSCGAFIKQIHDALEKSANNALRHQDLTMAQVGVLLALNDASDHELPLKELEQVLRVAQSTAAGIVTRLEQKGFVEGFGDSRDRRIKMVRLTPAGIDCCHEAKEIMESAERQLLSGLTDTEQGILMSLLQKVWDGLL</sequence>
<gene>
    <name evidence="5" type="ORF">L0N08_26575</name>
</gene>
<dbReference type="PANTHER" id="PTHR42756">
    <property type="entry name" value="TRANSCRIPTIONAL REGULATOR, MARR"/>
    <property type="match status" value="1"/>
</dbReference>
<dbReference type="Gene3D" id="1.10.10.10">
    <property type="entry name" value="Winged helix-like DNA-binding domain superfamily/Winged helix DNA-binding domain"/>
    <property type="match status" value="1"/>
</dbReference>
<dbReference type="EMBL" id="JAKNGE010000048">
    <property type="protein sequence ID" value="MCG4748985.1"/>
    <property type="molecule type" value="Genomic_DNA"/>
</dbReference>
<dbReference type="SUPFAM" id="SSF46785">
    <property type="entry name" value="Winged helix' DNA-binding domain"/>
    <property type="match status" value="1"/>
</dbReference>
<evidence type="ECO:0000259" key="4">
    <source>
        <dbReference type="PROSITE" id="PS50995"/>
    </source>
</evidence>
<dbReference type="GO" id="GO:0003700">
    <property type="term" value="F:DNA-binding transcription factor activity"/>
    <property type="evidence" value="ECO:0007669"/>
    <property type="project" value="InterPro"/>
</dbReference>
<organism evidence="5 6">
    <name type="scientific">Enterocloster aldenensis</name>
    <dbReference type="NCBI Taxonomy" id="358742"/>
    <lineage>
        <taxon>Bacteria</taxon>
        <taxon>Bacillati</taxon>
        <taxon>Bacillota</taxon>
        <taxon>Clostridia</taxon>
        <taxon>Lachnospirales</taxon>
        <taxon>Lachnospiraceae</taxon>
        <taxon>Enterocloster</taxon>
    </lineage>
</organism>
<name>A0AAW5BXV0_9FIRM</name>
<dbReference type="InterPro" id="IPR023187">
    <property type="entry name" value="Tscrpt_reg_MarR-type_CS"/>
</dbReference>
<dbReference type="InterPro" id="IPR036388">
    <property type="entry name" value="WH-like_DNA-bd_sf"/>
</dbReference>
<proteinExistence type="predicted"/>
<comment type="caution">
    <text evidence="5">The sequence shown here is derived from an EMBL/GenBank/DDBJ whole genome shotgun (WGS) entry which is preliminary data.</text>
</comment>
<keyword evidence="3" id="KW-0804">Transcription</keyword>
<keyword evidence="2" id="KW-0238">DNA-binding</keyword>
<dbReference type="InterPro" id="IPR000835">
    <property type="entry name" value="HTH_MarR-typ"/>
</dbReference>
<evidence type="ECO:0000313" key="6">
    <source>
        <dbReference type="Proteomes" id="UP001299608"/>
    </source>
</evidence>
<evidence type="ECO:0000256" key="1">
    <source>
        <dbReference type="ARBA" id="ARBA00023015"/>
    </source>
</evidence>
<feature type="domain" description="HTH marR-type" evidence="4">
    <location>
        <begin position="1"/>
        <end position="138"/>
    </location>
</feature>
<reference evidence="5" key="1">
    <citation type="submission" date="2022-01" db="EMBL/GenBank/DDBJ databases">
        <title>Collection of gut derived symbiotic bacterial strains cultured from healthy donors.</title>
        <authorList>
            <person name="Lin H."/>
            <person name="Kohout C."/>
            <person name="Waligurski E."/>
            <person name="Pamer E.G."/>
        </authorList>
    </citation>
    <scope>NUCLEOTIDE SEQUENCE</scope>
    <source>
        <strain evidence="5">DFI.6.55</strain>
    </source>
</reference>
<protein>
    <submittedName>
        <fullName evidence="5">MarR family transcriptional regulator</fullName>
    </submittedName>
</protein>
<keyword evidence="1" id="KW-0805">Transcription regulation</keyword>
<dbReference type="PROSITE" id="PS50995">
    <property type="entry name" value="HTH_MARR_2"/>
    <property type="match status" value="1"/>
</dbReference>
<dbReference type="RefSeq" id="WP_227117242.1">
    <property type="nucleotide sequence ID" value="NZ_JAJCID010000050.1"/>
</dbReference>
<dbReference type="PROSITE" id="PS01117">
    <property type="entry name" value="HTH_MARR_1"/>
    <property type="match status" value="1"/>
</dbReference>
<evidence type="ECO:0000256" key="3">
    <source>
        <dbReference type="ARBA" id="ARBA00023163"/>
    </source>
</evidence>
<dbReference type="GO" id="GO:0003677">
    <property type="term" value="F:DNA binding"/>
    <property type="evidence" value="ECO:0007669"/>
    <property type="project" value="UniProtKB-KW"/>
</dbReference>
<evidence type="ECO:0000256" key="2">
    <source>
        <dbReference type="ARBA" id="ARBA00023125"/>
    </source>
</evidence>
<dbReference type="SMART" id="SM00347">
    <property type="entry name" value="HTH_MARR"/>
    <property type="match status" value="1"/>
</dbReference>
<dbReference type="PRINTS" id="PR00598">
    <property type="entry name" value="HTHMARR"/>
</dbReference>
<dbReference type="PANTHER" id="PTHR42756:SF1">
    <property type="entry name" value="TRANSCRIPTIONAL REPRESSOR OF EMRAB OPERON"/>
    <property type="match status" value="1"/>
</dbReference>
<dbReference type="Pfam" id="PF12802">
    <property type="entry name" value="MarR_2"/>
    <property type="match status" value="1"/>
</dbReference>
<evidence type="ECO:0000313" key="5">
    <source>
        <dbReference type="EMBL" id="MCG4748985.1"/>
    </source>
</evidence>
<accession>A0AAW5BXV0</accession>
<dbReference type="InterPro" id="IPR036390">
    <property type="entry name" value="WH_DNA-bd_sf"/>
</dbReference>
<dbReference type="AlphaFoldDB" id="A0AAW5BXV0"/>